<evidence type="ECO:0000256" key="10">
    <source>
        <dbReference type="ARBA" id="ARBA00023209"/>
    </source>
</evidence>
<keyword evidence="2" id="KW-1003">Cell membrane</keyword>
<keyword evidence="6" id="KW-0677">Repeat</keyword>
<keyword evidence="8" id="KW-0443">Lipid metabolism</keyword>
<keyword evidence="11" id="KW-1208">Phospholipid metabolism</keyword>
<evidence type="ECO:0000313" key="15">
    <source>
        <dbReference type="EMBL" id="MBC9226622.1"/>
    </source>
</evidence>
<keyword evidence="3" id="KW-0444">Lipid biosynthesis</keyword>
<evidence type="ECO:0000256" key="8">
    <source>
        <dbReference type="ARBA" id="ARBA00023098"/>
    </source>
</evidence>
<dbReference type="NCBIfam" id="TIGR04265">
    <property type="entry name" value="bac_cardiolipin"/>
    <property type="match status" value="1"/>
</dbReference>
<gene>
    <name evidence="15" type="primary">cls</name>
    <name evidence="15" type="ORF">IBG24_09870</name>
</gene>
<dbReference type="GO" id="GO:0005886">
    <property type="term" value="C:plasma membrane"/>
    <property type="evidence" value="ECO:0007669"/>
    <property type="project" value="UniProtKB-SubCell"/>
</dbReference>
<evidence type="ECO:0000256" key="2">
    <source>
        <dbReference type="ARBA" id="ARBA00022475"/>
    </source>
</evidence>
<evidence type="ECO:0000256" key="1">
    <source>
        <dbReference type="ARBA" id="ARBA00004651"/>
    </source>
</evidence>
<accession>A0A8I0EWQ3</accession>
<dbReference type="GO" id="GO:0008808">
    <property type="term" value="F:cardiolipin synthase activity"/>
    <property type="evidence" value="ECO:0007669"/>
    <property type="project" value="UniProtKB-UniRule"/>
</dbReference>
<evidence type="ECO:0000256" key="12">
    <source>
        <dbReference type="NCBIfam" id="TIGR04265"/>
    </source>
</evidence>
<evidence type="ECO:0000256" key="11">
    <source>
        <dbReference type="ARBA" id="ARBA00023264"/>
    </source>
</evidence>
<feature type="transmembrane region" description="Helical" evidence="13">
    <location>
        <begin position="39"/>
        <end position="58"/>
    </location>
</feature>
<dbReference type="Pfam" id="PF13091">
    <property type="entry name" value="PLDc_2"/>
    <property type="match status" value="2"/>
</dbReference>
<feature type="domain" description="PLD phosphodiesterase" evidence="14">
    <location>
        <begin position="401"/>
        <end position="428"/>
    </location>
</feature>
<dbReference type="RefSeq" id="WP_187769431.1">
    <property type="nucleotide sequence ID" value="NZ_JACTVM010000002.1"/>
</dbReference>
<evidence type="ECO:0000256" key="3">
    <source>
        <dbReference type="ARBA" id="ARBA00022516"/>
    </source>
</evidence>
<evidence type="ECO:0000256" key="6">
    <source>
        <dbReference type="ARBA" id="ARBA00022737"/>
    </source>
</evidence>
<evidence type="ECO:0000313" key="16">
    <source>
        <dbReference type="Proteomes" id="UP000620591"/>
    </source>
</evidence>
<feature type="transmembrane region" description="Helical" evidence="13">
    <location>
        <begin position="7"/>
        <end position="27"/>
    </location>
</feature>
<feature type="domain" description="PLD phosphodiesterase" evidence="14">
    <location>
        <begin position="216"/>
        <end position="243"/>
    </location>
</feature>
<reference evidence="15" key="1">
    <citation type="submission" date="2020-09" db="EMBL/GenBank/DDBJ databases">
        <title>Novel species in genus Aeromicrobium.</title>
        <authorList>
            <person name="Zhang G."/>
        </authorList>
    </citation>
    <scope>NUCLEOTIDE SEQUENCE</scope>
    <source>
        <strain evidence="15">Zg-636</strain>
    </source>
</reference>
<evidence type="ECO:0000256" key="7">
    <source>
        <dbReference type="ARBA" id="ARBA00022989"/>
    </source>
</evidence>
<evidence type="ECO:0000256" key="4">
    <source>
        <dbReference type="ARBA" id="ARBA00022679"/>
    </source>
</evidence>
<organism evidence="15 16">
    <name type="scientific">Aeromicrobium senzhongii</name>
    <dbReference type="NCBI Taxonomy" id="2663859"/>
    <lineage>
        <taxon>Bacteria</taxon>
        <taxon>Bacillati</taxon>
        <taxon>Actinomycetota</taxon>
        <taxon>Actinomycetes</taxon>
        <taxon>Propionibacteriales</taxon>
        <taxon>Nocardioidaceae</taxon>
        <taxon>Aeromicrobium</taxon>
    </lineage>
</organism>
<dbReference type="SUPFAM" id="SSF56024">
    <property type="entry name" value="Phospholipase D/nuclease"/>
    <property type="match status" value="2"/>
</dbReference>
<dbReference type="PANTHER" id="PTHR21248">
    <property type="entry name" value="CARDIOLIPIN SYNTHASE"/>
    <property type="match status" value="1"/>
</dbReference>
<proteinExistence type="predicted"/>
<sequence>MDHAGTLLSLAAVAAHFAINIAAIGIIPEGRRPQTAMAWLILIAFAPFVGALAFLLFGSARIGHHRRRELTTANRVIARETEALTAPAPADAPDYVEPIVQLNHRLASMPLTAGNHVTLLPDYQESIDEMIAAIDEARERVHVEFYIMALDEMTTPFFDALDRATARGVVVRLLFDHLGTRRINGYRELKRRLAASDIDWHLMMPLLPLRGRFRRPDLRNHRKLLVVDDVVGFTGSLNLTHPSYGKPKNRRIGREWVELWCRLEGPVVATIDALFSADWALETGEVLDIATHEVEQTPHSPRDVVGVAVQLIPSGPGFEEENNLRLFTSLLYNARHRISLTSPYFVPDETLLYAVTTAAQRGVDIELFVSEQADQFMVGHAQASYYRELLEAGVRIWLYPAPLVLHAKHLSIDDDVAVLGTSNMDMRSFALNYEMTLMMPDASVVERIRQVEDAYRAKSRELTIEEWTRRPAHLRFVDNAMRLTATLQ</sequence>
<dbReference type="CDD" id="cd09158">
    <property type="entry name" value="PLDc_EcCLS_like_2"/>
    <property type="match status" value="1"/>
</dbReference>
<evidence type="ECO:0000256" key="13">
    <source>
        <dbReference type="SAM" id="Phobius"/>
    </source>
</evidence>
<dbReference type="InterPro" id="IPR022924">
    <property type="entry name" value="Cardiolipin_synthase"/>
</dbReference>
<dbReference type="InterPro" id="IPR027379">
    <property type="entry name" value="CLS_N"/>
</dbReference>
<dbReference type="GO" id="GO:0032049">
    <property type="term" value="P:cardiolipin biosynthetic process"/>
    <property type="evidence" value="ECO:0007669"/>
    <property type="project" value="UniProtKB-UniRule"/>
</dbReference>
<comment type="subcellular location">
    <subcellularLocation>
        <location evidence="1">Cell membrane</location>
        <topology evidence="1">Multi-pass membrane protein</topology>
    </subcellularLocation>
</comment>
<dbReference type="InterPro" id="IPR001736">
    <property type="entry name" value="PLipase_D/transphosphatidylase"/>
</dbReference>
<keyword evidence="5 13" id="KW-0812">Transmembrane</keyword>
<dbReference type="EC" id="2.7.8.-" evidence="12"/>
<evidence type="ECO:0000259" key="14">
    <source>
        <dbReference type="PROSITE" id="PS50035"/>
    </source>
</evidence>
<keyword evidence="7 13" id="KW-1133">Transmembrane helix</keyword>
<evidence type="ECO:0000256" key="5">
    <source>
        <dbReference type="ARBA" id="ARBA00022692"/>
    </source>
</evidence>
<comment type="caution">
    <text evidence="15">The sequence shown here is derived from an EMBL/GenBank/DDBJ whole genome shotgun (WGS) entry which is preliminary data.</text>
</comment>
<dbReference type="AlphaFoldDB" id="A0A8I0EWQ3"/>
<evidence type="ECO:0000256" key="9">
    <source>
        <dbReference type="ARBA" id="ARBA00023136"/>
    </source>
</evidence>
<dbReference type="SMART" id="SM00155">
    <property type="entry name" value="PLDc"/>
    <property type="match status" value="2"/>
</dbReference>
<dbReference type="InterPro" id="IPR025202">
    <property type="entry name" value="PLD-like_dom"/>
</dbReference>
<protein>
    <recommendedName>
        <fullName evidence="12">Cardiolipin synthase</fullName>
        <ecNumber evidence="12">2.7.8.-</ecNumber>
    </recommendedName>
</protein>
<dbReference type="Pfam" id="PF13396">
    <property type="entry name" value="PLDc_N"/>
    <property type="match status" value="1"/>
</dbReference>
<dbReference type="PROSITE" id="PS50035">
    <property type="entry name" value="PLD"/>
    <property type="match status" value="2"/>
</dbReference>
<dbReference type="EMBL" id="JACTVM010000002">
    <property type="protein sequence ID" value="MBC9226622.1"/>
    <property type="molecule type" value="Genomic_DNA"/>
</dbReference>
<dbReference type="Gene3D" id="3.30.870.10">
    <property type="entry name" value="Endonuclease Chain A"/>
    <property type="match status" value="2"/>
</dbReference>
<dbReference type="Proteomes" id="UP000620591">
    <property type="component" value="Unassembled WGS sequence"/>
</dbReference>
<dbReference type="PANTHER" id="PTHR21248:SF22">
    <property type="entry name" value="PHOSPHOLIPASE D"/>
    <property type="match status" value="1"/>
</dbReference>
<keyword evidence="9 13" id="KW-0472">Membrane</keyword>
<name>A0A8I0EWQ3_9ACTN</name>
<keyword evidence="10" id="KW-0594">Phospholipid biosynthesis</keyword>
<keyword evidence="4" id="KW-0808">Transferase</keyword>